<dbReference type="InterPro" id="IPR029058">
    <property type="entry name" value="AB_hydrolase_fold"/>
</dbReference>
<dbReference type="Proteomes" id="UP000027345">
    <property type="component" value="Unassembled WGS sequence"/>
</dbReference>
<evidence type="ECO:0000313" key="3">
    <source>
        <dbReference type="Proteomes" id="UP000027345"/>
    </source>
</evidence>
<protein>
    <submittedName>
        <fullName evidence="2">Dienelactone hydrolase</fullName>
    </submittedName>
</protein>
<dbReference type="SUPFAM" id="SSF53474">
    <property type="entry name" value="alpha/beta-Hydrolases"/>
    <property type="match status" value="1"/>
</dbReference>
<name>A0A066TXZ5_9PSEU</name>
<evidence type="ECO:0000259" key="1">
    <source>
        <dbReference type="Pfam" id="PF01738"/>
    </source>
</evidence>
<feature type="domain" description="Dienelactone hydrolase" evidence="1">
    <location>
        <begin position="4"/>
        <end position="187"/>
    </location>
</feature>
<reference evidence="2 3" key="1">
    <citation type="submission" date="2014-05" db="EMBL/GenBank/DDBJ databases">
        <title>Draft genome sequence of Amycolatopsis rifamycinica DSM 46095.</title>
        <authorList>
            <person name="Lal R."/>
            <person name="Saxena A."/>
            <person name="Kumari R."/>
            <person name="Mukherjee U."/>
            <person name="Singh P."/>
            <person name="Sangwan N."/>
            <person name="Mahato N.K."/>
        </authorList>
    </citation>
    <scope>NUCLEOTIDE SEQUENCE [LARGE SCALE GENOMIC DNA]</scope>
    <source>
        <strain evidence="2 3">DSM 46095</strain>
    </source>
</reference>
<keyword evidence="3" id="KW-1185">Reference proteome</keyword>
<dbReference type="RefSeq" id="WP_043783587.1">
    <property type="nucleotide sequence ID" value="NZ_JMQI01000047.1"/>
</dbReference>
<sequence>MSDIVVFHSVLGLRPAELRFADRLRAAGHRVVTPDLYDGRTASALDAGFALKDAVGWETIAGRALDAVRELPAETVLAGVSMGAGVVQAVLPHRLGTAGVLLLHALGDLPAGIRAGLPVQVHVADPDPIAPPAQVAAWREAAARSGADARVYTYPGIGHFYTDEDGPEYDEAAAGLTGERVMEFLRRTAPGSA</sequence>
<dbReference type="EMBL" id="JMQI01000047">
    <property type="protein sequence ID" value="KDN20066.1"/>
    <property type="molecule type" value="Genomic_DNA"/>
</dbReference>
<keyword evidence="2" id="KW-0378">Hydrolase</keyword>
<organism evidence="2 3">
    <name type="scientific">Amycolatopsis rifamycinica</name>
    <dbReference type="NCBI Taxonomy" id="287986"/>
    <lineage>
        <taxon>Bacteria</taxon>
        <taxon>Bacillati</taxon>
        <taxon>Actinomycetota</taxon>
        <taxon>Actinomycetes</taxon>
        <taxon>Pseudonocardiales</taxon>
        <taxon>Pseudonocardiaceae</taxon>
        <taxon>Amycolatopsis</taxon>
    </lineage>
</organism>
<comment type="caution">
    <text evidence="2">The sequence shown here is derived from an EMBL/GenBank/DDBJ whole genome shotgun (WGS) entry which is preliminary data.</text>
</comment>
<dbReference type="Pfam" id="PF01738">
    <property type="entry name" value="DLH"/>
    <property type="match status" value="1"/>
</dbReference>
<dbReference type="PANTHER" id="PTHR46623">
    <property type="entry name" value="CARBOXYMETHYLENEBUTENOLIDASE-RELATED"/>
    <property type="match status" value="1"/>
</dbReference>
<dbReference type="GO" id="GO:0016787">
    <property type="term" value="F:hydrolase activity"/>
    <property type="evidence" value="ECO:0007669"/>
    <property type="project" value="UniProtKB-KW"/>
</dbReference>
<dbReference type="OrthoDB" id="2834584at2"/>
<gene>
    <name evidence="2" type="ORF">DV20_23475</name>
</gene>
<dbReference type="InterPro" id="IPR051049">
    <property type="entry name" value="Dienelactone_hydrolase-like"/>
</dbReference>
<dbReference type="STRING" id="287986.DV20_23475"/>
<dbReference type="eggNOG" id="COG0412">
    <property type="taxonomic scope" value="Bacteria"/>
</dbReference>
<accession>A0A066TXZ5</accession>
<dbReference type="PANTHER" id="PTHR46623:SF6">
    <property type="entry name" value="ALPHA_BETA-HYDROLASES SUPERFAMILY PROTEIN"/>
    <property type="match status" value="1"/>
</dbReference>
<dbReference type="Gene3D" id="3.40.50.1820">
    <property type="entry name" value="alpha/beta hydrolase"/>
    <property type="match status" value="1"/>
</dbReference>
<evidence type="ECO:0000313" key="2">
    <source>
        <dbReference type="EMBL" id="KDN20066.1"/>
    </source>
</evidence>
<proteinExistence type="predicted"/>
<dbReference type="InterPro" id="IPR002925">
    <property type="entry name" value="Dienelactn_hydro"/>
</dbReference>
<dbReference type="AlphaFoldDB" id="A0A066TXZ5"/>